<feature type="compositionally biased region" description="Low complexity" evidence="1">
    <location>
        <begin position="52"/>
        <end position="69"/>
    </location>
</feature>
<keyword evidence="2" id="KW-0132">Cell division</keyword>
<evidence type="ECO:0000256" key="1">
    <source>
        <dbReference type="SAM" id="MobiDB-lite"/>
    </source>
</evidence>
<feature type="compositionally biased region" description="Basic and acidic residues" evidence="1">
    <location>
        <begin position="33"/>
        <end position="49"/>
    </location>
</feature>
<keyword evidence="2" id="KW-0131">Cell cycle</keyword>
<feature type="region of interest" description="Disordered" evidence="1">
    <location>
        <begin position="1"/>
        <end position="69"/>
    </location>
</feature>
<feature type="compositionally biased region" description="Low complexity" evidence="1">
    <location>
        <begin position="21"/>
        <end position="31"/>
    </location>
</feature>
<dbReference type="GO" id="GO:0051301">
    <property type="term" value="P:cell division"/>
    <property type="evidence" value="ECO:0007669"/>
    <property type="project" value="UniProtKB-KW"/>
</dbReference>
<gene>
    <name evidence="2" type="ORF">AVDCRST_MAG17-1447</name>
</gene>
<feature type="compositionally biased region" description="Basic residues" evidence="1">
    <location>
        <begin position="401"/>
        <end position="412"/>
    </location>
</feature>
<evidence type="ECO:0000313" key="2">
    <source>
        <dbReference type="EMBL" id="CAA9502178.1"/>
    </source>
</evidence>
<accession>A0A6J4SL85</accession>
<feature type="compositionally biased region" description="Basic residues" evidence="1">
    <location>
        <begin position="103"/>
        <end position="120"/>
    </location>
</feature>
<feature type="non-terminal residue" evidence="2">
    <location>
        <position position="1"/>
    </location>
</feature>
<dbReference type="AlphaFoldDB" id="A0A6J4SL85"/>
<feature type="compositionally biased region" description="Basic and acidic residues" evidence="1">
    <location>
        <begin position="335"/>
        <end position="357"/>
    </location>
</feature>
<dbReference type="EMBL" id="CADCVV010000103">
    <property type="protein sequence ID" value="CAA9502178.1"/>
    <property type="molecule type" value="Genomic_DNA"/>
</dbReference>
<feature type="region of interest" description="Disordered" evidence="1">
    <location>
        <begin position="310"/>
        <end position="422"/>
    </location>
</feature>
<feature type="non-terminal residue" evidence="2">
    <location>
        <position position="422"/>
    </location>
</feature>
<sequence length="422" mass="47140">ERPHARALRPDPVRPARLRGLRGALPLARGARGPHEPQRDLRPLPDLRRGLPRPVLRRAPGAARAAQARRPLPLPARGAARVLRPRDDLPDRRRAGPPAGAVVRHRPARVRRRDRRARRLPQARALPLHDRPRRDLPAHAAAGVRADERRVPVRPGRLAVRAARGADEDRHRHLPGLLPARHAPDPRARLAADRRDHAAAAQALRAAPGDLGPGDADALRHPGHRLVPDVLRRLPGAALRRHGAAVVPARRARALRRRLVRPLPAAPDDRQPRRRLARPVRPRALRAGDRRLLPAGAVAVRPGGRRLLRARLRPVRARPARRRPDPARAAHGLHLRGDHERAGPHGRDRPARGEPAHRPARLQGGDARPGRLLQAPGRRADERLRPAGLRDRRRRDEAHPPHRRHPALRVLRRLVDRGELHP</sequence>
<feature type="compositionally biased region" description="Basic residues" evidence="1">
    <location>
        <begin position="272"/>
        <end position="283"/>
    </location>
</feature>
<feature type="compositionally biased region" description="Basic and acidic residues" evidence="1">
    <location>
        <begin position="84"/>
        <end position="94"/>
    </location>
</feature>
<feature type="compositionally biased region" description="Basic residues" evidence="1">
    <location>
        <begin position="310"/>
        <end position="321"/>
    </location>
</feature>
<feature type="compositionally biased region" description="Basic and acidic residues" evidence="1">
    <location>
        <begin position="378"/>
        <end position="400"/>
    </location>
</feature>
<proteinExistence type="predicted"/>
<feature type="region of interest" description="Disordered" evidence="1">
    <location>
        <begin position="84"/>
        <end position="120"/>
    </location>
</feature>
<organism evidence="2">
    <name type="scientific">uncultured Solirubrobacterales bacterium</name>
    <dbReference type="NCBI Taxonomy" id="768556"/>
    <lineage>
        <taxon>Bacteria</taxon>
        <taxon>Bacillati</taxon>
        <taxon>Actinomycetota</taxon>
        <taxon>Thermoleophilia</taxon>
        <taxon>Solirubrobacterales</taxon>
        <taxon>environmental samples</taxon>
    </lineage>
</organism>
<protein>
    <submittedName>
        <fullName evidence="2">FtsW-like cell division membrane protein CA_C0505</fullName>
    </submittedName>
</protein>
<feature type="compositionally biased region" description="Basic and acidic residues" evidence="1">
    <location>
        <begin position="413"/>
        <end position="422"/>
    </location>
</feature>
<feature type="region of interest" description="Disordered" evidence="1">
    <location>
        <begin position="262"/>
        <end position="283"/>
    </location>
</feature>
<name>A0A6J4SL85_9ACTN</name>
<reference evidence="2" key="1">
    <citation type="submission" date="2020-02" db="EMBL/GenBank/DDBJ databases">
        <authorList>
            <person name="Meier V. D."/>
        </authorList>
    </citation>
    <scope>NUCLEOTIDE SEQUENCE</scope>
    <source>
        <strain evidence="2">AVDCRST_MAG17</strain>
    </source>
</reference>